<dbReference type="Proteomes" id="UP000030645">
    <property type="component" value="Unassembled WGS sequence"/>
</dbReference>
<dbReference type="PANTHER" id="PTHR31344:SF15">
    <property type="entry name" value="EEIG1_EHBP1 PROTEIN AMINO-TERMINAL DOMAIN PROTEIN"/>
    <property type="match status" value="1"/>
</dbReference>
<reference evidence="5" key="1">
    <citation type="submission" date="2013-01" db="EMBL/GenBank/DDBJ databases">
        <title>Draft Genome Sequence of a Mulberry Tree, Morus notabilis C.K. Schneid.</title>
        <authorList>
            <person name="He N."/>
            <person name="Zhao S."/>
        </authorList>
    </citation>
    <scope>NUCLEOTIDE SEQUENCE</scope>
</reference>
<feature type="compositionally biased region" description="Polar residues" evidence="2">
    <location>
        <begin position="240"/>
        <end position="251"/>
    </location>
</feature>
<evidence type="ECO:0000256" key="1">
    <source>
        <dbReference type="SAM" id="Coils"/>
    </source>
</evidence>
<dbReference type="PROSITE" id="PS51840">
    <property type="entry name" value="C2_NT"/>
    <property type="match status" value="1"/>
</dbReference>
<dbReference type="InterPro" id="IPR021827">
    <property type="entry name" value="Nup186/Nup192/Nup205"/>
</dbReference>
<feature type="region of interest" description="Disordered" evidence="2">
    <location>
        <begin position="746"/>
        <end position="774"/>
    </location>
</feature>
<feature type="domain" description="C2 NT-type" evidence="3">
    <location>
        <begin position="7"/>
        <end position="165"/>
    </location>
</feature>
<dbReference type="GO" id="GO:0005643">
    <property type="term" value="C:nuclear pore"/>
    <property type="evidence" value="ECO:0007669"/>
    <property type="project" value="InterPro"/>
</dbReference>
<feature type="compositionally biased region" description="Basic and acidic residues" evidence="2">
    <location>
        <begin position="412"/>
        <end position="424"/>
    </location>
</feature>
<evidence type="ECO:0000256" key="2">
    <source>
        <dbReference type="SAM" id="MobiDB-lite"/>
    </source>
</evidence>
<feature type="region of interest" description="Disordered" evidence="2">
    <location>
        <begin position="210"/>
        <end position="343"/>
    </location>
</feature>
<accession>W9S8D8</accession>
<feature type="compositionally biased region" description="Polar residues" evidence="2">
    <location>
        <begin position="667"/>
        <end position="676"/>
    </location>
</feature>
<sequence>MVLGLKARNRRSPAVHIDYLVHIQEIKPWPPSQSLRSLRAVLIQWENGDRCSGSTNPIVPSLGSLVGEGKIEFNESFRLPVTLVRDMSVKSGDGDAFQKNCLELNLYEPRRDKTVKGHLLATAIVDLAEYGVLKEVTSISSPMNCKRSYRNTDQPVLYLTLQSVEKARSTSSLSRDSFSRAMSMDNAGGESVSALMNEEYAEEAEIASFTDDDVSSHSSVTASSTAFESNGGLHPRNAENAVNTLTDGTEGSSKKSAAASKLQLEESNLVRQSPPHENRKGNSSCSSSVDLSSDFGSPLNNHASVSHSPNSSSTKIPKDVESYGSHSSPSSLKNENAAGSNMRVKSNDGEYFAEWSNENVAAGRSEITDDAHQIGQEHRSISLQAKGGFPNRNSPVVEKLGSNGDSQSNGKNDGRTKEISRDFSEEAATSEDSFDSSTEDNERKKEEERINDELYIEQDVTRKQSLGSDTSPSRANLGINENVLKSERLKHVKSVRADSARNGLVSSNQHADIKESGVQGDAHSSVGNLRLKERKDAKVFPRDARSAILESKMQQLEHKIKMLEGELREAAAVEVSLYSIVAEHGSSGSKVHAPARRLSRLYLHACRESSQSRRANAARSAVSGLVLVAKACGNDVPRLTFWLSNSVVLRTIISEAAGKLELPTSAAPSINRNSTQKVKDKVSSPLKWKMSSPSKREAAELLSSGSGHWEDPNAFTYALEKIEAWIFSRIVESIWWQTFTPHMQSVDAKESDKNDGSGSTKSYSRTSSISGDQEQGSFSLDLWKKAFRDASERLCPVRAGGHECGCLPMLSRLVMEQCVARLDVAVFNAILRESGDEIPTDPVSDPISDSRVLPVPAGKSSFGAGAQLKTAIGNWSRWLTDLFGIDDEDSLEEVNGHDDDDERQDTSFKSFHLLNALSDLMMLPKDMLLSESIRKEVCPTFGAPLIKRILENFVPDEFCPDPIPDAVFEALESEDASEAGEDAATNFPCSASAIVYAPPSTASIASVIGEVGGGQAHLKRSGSSVLRKSYTSDDELDELNSPLALIMKDGPHSSPVPTKSSWISKENNNQNAVRYELLREVWTES</sequence>
<feature type="compositionally biased region" description="Low complexity" evidence="2">
    <location>
        <begin position="283"/>
        <end position="313"/>
    </location>
</feature>
<feature type="region of interest" description="Disordered" evidence="2">
    <location>
        <begin position="374"/>
        <end position="479"/>
    </location>
</feature>
<protein>
    <recommendedName>
        <fullName evidence="3">C2 NT-type domain-containing protein</fullName>
    </recommendedName>
</protein>
<feature type="compositionally biased region" description="Polar residues" evidence="2">
    <location>
        <begin position="324"/>
        <end position="339"/>
    </location>
</feature>
<feature type="compositionally biased region" description="Basic and acidic residues" evidence="2">
    <location>
        <begin position="440"/>
        <end position="452"/>
    </location>
</feature>
<feature type="compositionally biased region" description="Low complexity" evidence="2">
    <location>
        <begin position="216"/>
        <end position="227"/>
    </location>
</feature>
<dbReference type="AlphaFoldDB" id="W9S8D8"/>
<feature type="compositionally biased region" description="Low complexity" evidence="2">
    <location>
        <begin position="756"/>
        <end position="771"/>
    </location>
</feature>
<feature type="coiled-coil region" evidence="1">
    <location>
        <begin position="546"/>
        <end position="573"/>
    </location>
</feature>
<feature type="compositionally biased region" description="Polar residues" evidence="2">
    <location>
        <begin position="463"/>
        <end position="474"/>
    </location>
</feature>
<organism evidence="4 5">
    <name type="scientific">Morus notabilis</name>
    <dbReference type="NCBI Taxonomy" id="981085"/>
    <lineage>
        <taxon>Eukaryota</taxon>
        <taxon>Viridiplantae</taxon>
        <taxon>Streptophyta</taxon>
        <taxon>Embryophyta</taxon>
        <taxon>Tracheophyta</taxon>
        <taxon>Spermatophyta</taxon>
        <taxon>Magnoliopsida</taxon>
        <taxon>eudicotyledons</taxon>
        <taxon>Gunneridae</taxon>
        <taxon>Pentapetalae</taxon>
        <taxon>rosids</taxon>
        <taxon>fabids</taxon>
        <taxon>Rosales</taxon>
        <taxon>Moraceae</taxon>
        <taxon>Moreae</taxon>
        <taxon>Morus</taxon>
    </lineage>
</organism>
<dbReference type="eggNOG" id="ENOG502QQNG">
    <property type="taxonomic scope" value="Eukaryota"/>
</dbReference>
<name>W9S8D8_9ROSA</name>
<evidence type="ECO:0000313" key="4">
    <source>
        <dbReference type="EMBL" id="EXC31349.1"/>
    </source>
</evidence>
<proteinExistence type="predicted"/>
<dbReference type="OrthoDB" id="20172at2759"/>
<evidence type="ECO:0000259" key="3">
    <source>
        <dbReference type="PROSITE" id="PS51840"/>
    </source>
</evidence>
<dbReference type="KEGG" id="mnt:21400619"/>
<dbReference type="Pfam" id="PF10358">
    <property type="entry name" value="NT-C2"/>
    <property type="match status" value="1"/>
</dbReference>
<feature type="compositionally biased region" description="Acidic residues" evidence="2">
    <location>
        <begin position="428"/>
        <end position="439"/>
    </location>
</feature>
<dbReference type="EMBL" id="KE346255">
    <property type="protein sequence ID" value="EXC31349.1"/>
    <property type="molecule type" value="Genomic_DNA"/>
</dbReference>
<dbReference type="STRING" id="981085.W9S8D8"/>
<feature type="region of interest" description="Disordered" evidence="2">
    <location>
        <begin position="667"/>
        <end position="691"/>
    </location>
</feature>
<evidence type="ECO:0000313" key="5">
    <source>
        <dbReference type="Proteomes" id="UP000030645"/>
    </source>
</evidence>
<gene>
    <name evidence="4" type="ORF">L484_017629</name>
</gene>
<dbReference type="PANTHER" id="PTHR31344">
    <property type="entry name" value="NUCLEAR PORE COMPLEX PROTEIN NUP205"/>
    <property type="match status" value="1"/>
</dbReference>
<keyword evidence="1" id="KW-0175">Coiled coil</keyword>
<dbReference type="InterPro" id="IPR019448">
    <property type="entry name" value="NT-C2"/>
</dbReference>
<keyword evidence="5" id="KW-1185">Reference proteome</keyword>